<dbReference type="Gene3D" id="2.40.40.20">
    <property type="match status" value="1"/>
</dbReference>
<comment type="cofactor">
    <cofactor evidence="1">
        <name>Mo-bis(molybdopterin guanine dinucleotide)</name>
        <dbReference type="ChEBI" id="CHEBI:60539"/>
    </cofactor>
</comment>
<dbReference type="InterPro" id="IPR041957">
    <property type="entry name" value="CT_Nitrate-R-NapA-like"/>
</dbReference>
<evidence type="ECO:0000256" key="4">
    <source>
        <dbReference type="ARBA" id="ARBA00022485"/>
    </source>
</evidence>
<keyword evidence="9" id="KW-0411">Iron-sulfur</keyword>
<evidence type="ECO:0000313" key="13">
    <source>
        <dbReference type="EMBL" id="BCR90605.1"/>
    </source>
</evidence>
<sequence>MVLARRTNTNGQPGAMSTPLTRLRNGSRARVYFAGKDVLQMEATYSLNHVNDFCSNGCGMDIGVKNGKVVGVRGRTTDRVNKGRLGPKGLNGWITVGHPDRLKYPLIRRNGKLERATWNEAMSLIVEKAKEVRSRLTNHGIGFYTTGQLFIEEYYVLAMIGKAGLNTLHMDGNTRLCTATAAASMRESFGCDGQPGSYADVDYTECLFLFGHNVANTQTVLWSRMLDRLDGPRPPKVIVVDPRRSETAKRADVHLTPRSGTNVALLNGIQHLLFKHGWVNEGYVSKYVVGIDELRKTVETYTPEHVQEITGVPPDQLMEAARIIGTTRSLLSTALQGVYQSNQATASACQINNINLLRGLIGRPGSGILQMNGQPTAQNNRETGCDGEYPGLRNFQNPNHVQDIADIWNIDYIKMPHWNQPTHIENMLTYIAGGSIEMFWISGTNPLVSLPNLPKARELLTKPNLFVVCQDIFMTETAAIADVVLPAAQWGEKTGVFTNADRTMHISLKAVEPPGEARADMDIFLDFAKRMDFKNKYGGPLVPFNGPEEIFEAWKRMSFGRPCDCSGISYEKLQGGSGIQWPCTEAYPFGKERLFQDGVFFTDLEYCESFGHDLETGAPLTKEQYKTLNPAGRAILKRAHYRPSLEETNEEYPLNLSTGRNALHFHTRTKTGRSKRLQEADPEPWVQVSTEDAEALELSEGEMVVVKSRRGEVELPVRVGNISQGHIFIPFHFGYWDAKDDRSRAANELTIEQWDPVSKQPAFKSGAVRIEKTVQKEGQEKLHAKEQQTAVVHSVEMKKKQTTSIPQQPQTDQDSPPRVRRLELWLGATFEAMKMLIDFYDHLIPRLIHDFDVQSGLLVMHRIATETCKRFKPIVEKYHESKQYGRSVSQRLLDTIIPKDINKSDPYEALAALQSLQLFLTYIDDHLVALLPASQALWDKDFLGAVQFGQDSIMRQKAWASNHIKTKSPQTLLVPMTIPEDLNSPDSSLAGTLKC</sequence>
<evidence type="ECO:0000256" key="2">
    <source>
        <dbReference type="ARBA" id="ARBA00001966"/>
    </source>
</evidence>
<evidence type="ECO:0000256" key="9">
    <source>
        <dbReference type="ARBA" id="ARBA00023014"/>
    </source>
</evidence>
<dbReference type="GO" id="GO:0046872">
    <property type="term" value="F:metal ion binding"/>
    <property type="evidence" value="ECO:0007669"/>
    <property type="project" value="UniProtKB-KW"/>
</dbReference>
<dbReference type="InterPro" id="IPR006657">
    <property type="entry name" value="MoPterin_dinucl-bd_dom"/>
</dbReference>
<evidence type="ECO:0000256" key="5">
    <source>
        <dbReference type="ARBA" id="ARBA00022505"/>
    </source>
</evidence>
<evidence type="ECO:0000256" key="11">
    <source>
        <dbReference type="SAM" id="MobiDB-lite"/>
    </source>
</evidence>
<keyword evidence="10" id="KW-0534">Nitrate assimilation</keyword>
<dbReference type="GeneID" id="66984963"/>
<keyword evidence="14" id="KW-1185">Reference proteome</keyword>
<keyword evidence="6" id="KW-0479">Metal-binding</keyword>
<dbReference type="InterPro" id="IPR006963">
    <property type="entry name" value="Mopterin_OxRdtase_4Fe-4S_dom"/>
</dbReference>
<dbReference type="SUPFAM" id="SSF53706">
    <property type="entry name" value="Formate dehydrogenase/DMSO reductase, domains 1-3"/>
    <property type="match status" value="1"/>
</dbReference>
<dbReference type="AlphaFoldDB" id="A0A7R7ZQ37"/>
<evidence type="ECO:0000256" key="3">
    <source>
        <dbReference type="ARBA" id="ARBA00008747"/>
    </source>
</evidence>
<dbReference type="Gene3D" id="3.40.228.10">
    <property type="entry name" value="Dimethylsulfoxide Reductase, domain 2"/>
    <property type="match status" value="1"/>
</dbReference>
<dbReference type="Gene3D" id="2.20.25.90">
    <property type="entry name" value="ADC-like domains"/>
    <property type="match status" value="1"/>
</dbReference>
<dbReference type="GO" id="GO:0016491">
    <property type="term" value="F:oxidoreductase activity"/>
    <property type="evidence" value="ECO:0007669"/>
    <property type="project" value="UniProtKB-KW"/>
</dbReference>
<dbReference type="CDD" id="cd02754">
    <property type="entry name" value="MopB_Nitrate-R-NapA-like"/>
    <property type="match status" value="1"/>
</dbReference>
<dbReference type="InterPro" id="IPR006656">
    <property type="entry name" value="Mopterin_OxRdtase"/>
</dbReference>
<dbReference type="GO" id="GO:0043546">
    <property type="term" value="F:molybdopterin cofactor binding"/>
    <property type="evidence" value="ECO:0007669"/>
    <property type="project" value="InterPro"/>
</dbReference>
<evidence type="ECO:0000313" key="14">
    <source>
        <dbReference type="Proteomes" id="UP000637239"/>
    </source>
</evidence>
<dbReference type="GO" id="GO:0042128">
    <property type="term" value="P:nitrate assimilation"/>
    <property type="evidence" value="ECO:0007669"/>
    <property type="project" value="UniProtKB-KW"/>
</dbReference>
<evidence type="ECO:0000256" key="1">
    <source>
        <dbReference type="ARBA" id="ARBA00001942"/>
    </source>
</evidence>
<keyword evidence="8" id="KW-0408">Iron</keyword>
<evidence type="ECO:0000256" key="8">
    <source>
        <dbReference type="ARBA" id="ARBA00023004"/>
    </source>
</evidence>
<feature type="region of interest" description="Disordered" evidence="11">
    <location>
        <begin position="794"/>
        <end position="817"/>
    </location>
</feature>
<dbReference type="RefSeq" id="XP_043139127.1">
    <property type="nucleotide sequence ID" value="XM_043281671.1"/>
</dbReference>
<dbReference type="SUPFAM" id="SSF50692">
    <property type="entry name" value="ADC-like"/>
    <property type="match status" value="1"/>
</dbReference>
<gene>
    <name evidence="13" type="ORF">ACHE_60491A</name>
</gene>
<keyword evidence="7" id="KW-0560">Oxidoreductase</keyword>
<dbReference type="Gene3D" id="3.40.50.740">
    <property type="match status" value="1"/>
</dbReference>
<dbReference type="PANTHER" id="PTHR43105:SF10">
    <property type="entry name" value="NADH-QUINONE OXIDOREDUCTASE SUBUNIT G"/>
    <property type="match status" value="1"/>
</dbReference>
<reference evidence="13" key="1">
    <citation type="submission" date="2021-01" db="EMBL/GenBank/DDBJ databases">
        <authorList>
            <consortium name="Aspergillus chevalieri M1 genome sequencing consortium"/>
            <person name="Kazuki M."/>
            <person name="Futagami T."/>
        </authorList>
    </citation>
    <scope>NUCLEOTIDE SEQUENCE</scope>
    <source>
        <strain evidence="13">M1</strain>
    </source>
</reference>
<keyword evidence="4" id="KW-0004">4Fe-4S</keyword>
<dbReference type="SMART" id="SM00926">
    <property type="entry name" value="Molybdop_Fe4S4"/>
    <property type="match status" value="1"/>
</dbReference>
<dbReference type="PROSITE" id="PS51669">
    <property type="entry name" value="4FE4S_MOW_BIS_MGD"/>
    <property type="match status" value="1"/>
</dbReference>
<dbReference type="EMBL" id="AP024421">
    <property type="protein sequence ID" value="BCR90605.1"/>
    <property type="molecule type" value="Genomic_DNA"/>
</dbReference>
<keyword evidence="5" id="KW-0500">Molybdenum</keyword>
<dbReference type="Proteomes" id="UP000637239">
    <property type="component" value="Chromosome 6"/>
</dbReference>
<dbReference type="InterPro" id="IPR050123">
    <property type="entry name" value="Prok_molybdopt-oxidoreductase"/>
</dbReference>
<dbReference type="PANTHER" id="PTHR43105">
    <property type="entry name" value="RESPIRATORY NITRATE REDUCTASE"/>
    <property type="match status" value="1"/>
</dbReference>
<feature type="domain" description="4Fe-4S Mo/W bis-MGD-type" evidence="12">
    <location>
        <begin position="41"/>
        <end position="100"/>
    </location>
</feature>
<dbReference type="InterPro" id="IPR009010">
    <property type="entry name" value="Asp_de-COase-like_dom_sf"/>
</dbReference>
<accession>A0A7R7ZQ37</accession>
<dbReference type="Pfam" id="PF01568">
    <property type="entry name" value="Molydop_binding"/>
    <property type="match status" value="1"/>
</dbReference>
<dbReference type="Pfam" id="PF00384">
    <property type="entry name" value="Molybdopterin"/>
    <property type="match status" value="1"/>
</dbReference>
<proteinExistence type="inferred from homology"/>
<evidence type="ECO:0000259" key="12">
    <source>
        <dbReference type="PROSITE" id="PS51669"/>
    </source>
</evidence>
<name>A0A7R7ZQ37_ASPCH</name>
<protein>
    <recommendedName>
        <fullName evidence="12">4Fe-4S Mo/W bis-MGD-type domain-containing protein</fullName>
    </recommendedName>
</protein>
<evidence type="ECO:0000256" key="6">
    <source>
        <dbReference type="ARBA" id="ARBA00022723"/>
    </source>
</evidence>
<feature type="compositionally biased region" description="Low complexity" evidence="11">
    <location>
        <begin position="802"/>
        <end position="814"/>
    </location>
</feature>
<dbReference type="GO" id="GO:0051539">
    <property type="term" value="F:4 iron, 4 sulfur cluster binding"/>
    <property type="evidence" value="ECO:0007669"/>
    <property type="project" value="UniProtKB-KW"/>
</dbReference>
<reference evidence="13" key="2">
    <citation type="submission" date="2021-02" db="EMBL/GenBank/DDBJ databases">
        <title>Aspergillus chevalieri M1 genome sequence.</title>
        <authorList>
            <person name="Kadooka C."/>
            <person name="Mori K."/>
            <person name="Futagami T."/>
        </authorList>
    </citation>
    <scope>NUCLEOTIDE SEQUENCE</scope>
    <source>
        <strain evidence="13">M1</strain>
    </source>
</reference>
<dbReference type="Pfam" id="PF04879">
    <property type="entry name" value="Molybdop_Fe4S4"/>
    <property type="match status" value="1"/>
</dbReference>
<dbReference type="KEGG" id="ache:ACHE_60491A"/>
<comment type="similarity">
    <text evidence="3">Belongs to the prokaryotic molybdopterin-containing oxidoreductase family. NasA/NapA/NarB subfamily.</text>
</comment>
<organism evidence="13 14">
    <name type="scientific">Aspergillus chevalieri</name>
    <name type="common">Eurotium chevalieri</name>
    <dbReference type="NCBI Taxonomy" id="182096"/>
    <lineage>
        <taxon>Eukaryota</taxon>
        <taxon>Fungi</taxon>
        <taxon>Dikarya</taxon>
        <taxon>Ascomycota</taxon>
        <taxon>Pezizomycotina</taxon>
        <taxon>Eurotiomycetes</taxon>
        <taxon>Eurotiomycetidae</taxon>
        <taxon>Eurotiales</taxon>
        <taxon>Aspergillaceae</taxon>
        <taxon>Aspergillus</taxon>
        <taxon>Aspergillus subgen. Aspergillus</taxon>
    </lineage>
</organism>
<dbReference type="CDD" id="cd02791">
    <property type="entry name" value="MopB_CT_Nitrate-R-NapA-like"/>
    <property type="match status" value="1"/>
</dbReference>
<comment type="cofactor">
    <cofactor evidence="2">
        <name>[4Fe-4S] cluster</name>
        <dbReference type="ChEBI" id="CHEBI:49883"/>
    </cofactor>
</comment>
<evidence type="ECO:0000256" key="7">
    <source>
        <dbReference type="ARBA" id="ARBA00023002"/>
    </source>
</evidence>
<evidence type="ECO:0000256" key="10">
    <source>
        <dbReference type="ARBA" id="ARBA00023063"/>
    </source>
</evidence>